<dbReference type="InterPro" id="IPR002293">
    <property type="entry name" value="AA/rel_permease1"/>
</dbReference>
<dbReference type="Proteomes" id="UP000315995">
    <property type="component" value="Chromosome"/>
</dbReference>
<dbReference type="RefSeq" id="WP_141195843.1">
    <property type="nucleotide sequence ID" value="NZ_CP041186.1"/>
</dbReference>
<feature type="transmembrane region" description="Helical" evidence="7">
    <location>
        <begin position="194"/>
        <end position="212"/>
    </location>
</feature>
<keyword evidence="9" id="KW-1185">Reference proteome</keyword>
<evidence type="ECO:0000256" key="1">
    <source>
        <dbReference type="ARBA" id="ARBA00004651"/>
    </source>
</evidence>
<feature type="transmembrane region" description="Helical" evidence="7">
    <location>
        <begin position="83"/>
        <end position="113"/>
    </location>
</feature>
<evidence type="ECO:0000313" key="9">
    <source>
        <dbReference type="Proteomes" id="UP000315995"/>
    </source>
</evidence>
<feature type="transmembrane region" description="Helical" evidence="7">
    <location>
        <begin position="284"/>
        <end position="311"/>
    </location>
</feature>
<organism evidence="8 9">
    <name type="scientific">Persicimonas caeni</name>
    <dbReference type="NCBI Taxonomy" id="2292766"/>
    <lineage>
        <taxon>Bacteria</taxon>
        <taxon>Deltaproteobacteria</taxon>
        <taxon>Bradymonadales</taxon>
        <taxon>Bradymonadaceae</taxon>
        <taxon>Persicimonas</taxon>
    </lineage>
</organism>
<feature type="transmembrane region" description="Helical" evidence="7">
    <location>
        <begin position="41"/>
        <end position="62"/>
    </location>
</feature>
<evidence type="ECO:0000256" key="2">
    <source>
        <dbReference type="ARBA" id="ARBA00022475"/>
    </source>
</evidence>
<dbReference type="OrthoDB" id="127638at2"/>
<dbReference type="Gene3D" id="3.40.930.10">
    <property type="entry name" value="Mannitol-specific EII, Chain A"/>
    <property type="match status" value="1"/>
</dbReference>
<keyword evidence="3 7" id="KW-0812">Transmembrane</keyword>
<dbReference type="Pfam" id="PF13520">
    <property type="entry name" value="AA_permease_2"/>
    <property type="match status" value="1"/>
</dbReference>
<evidence type="ECO:0000256" key="4">
    <source>
        <dbReference type="ARBA" id="ARBA00022989"/>
    </source>
</evidence>
<feature type="transmembrane region" description="Helical" evidence="7">
    <location>
        <begin position="12"/>
        <end position="35"/>
    </location>
</feature>
<keyword evidence="4 7" id="KW-1133">Transmembrane helix</keyword>
<keyword evidence="5 7" id="KW-0472">Membrane</keyword>
<dbReference type="PANTHER" id="PTHR42770:SF7">
    <property type="entry name" value="MEMBRANE PROTEIN"/>
    <property type="match status" value="1"/>
</dbReference>
<accession>A0A4Y6PLZ0</accession>
<dbReference type="Gene3D" id="1.20.1740.10">
    <property type="entry name" value="Amino acid/polyamine transporter I"/>
    <property type="match status" value="1"/>
</dbReference>
<dbReference type="InterPro" id="IPR016152">
    <property type="entry name" value="PTrfase/Anion_transptr"/>
</dbReference>
<feature type="compositionally biased region" description="Polar residues" evidence="6">
    <location>
        <begin position="622"/>
        <end position="634"/>
    </location>
</feature>
<feature type="transmembrane region" description="Helical" evidence="7">
    <location>
        <begin position="393"/>
        <end position="410"/>
    </location>
</feature>
<protein>
    <submittedName>
        <fullName evidence="8">APC family permease</fullName>
    </submittedName>
</protein>
<evidence type="ECO:0000313" key="8">
    <source>
        <dbReference type="EMBL" id="QDG49344.1"/>
    </source>
</evidence>
<evidence type="ECO:0000256" key="7">
    <source>
        <dbReference type="SAM" id="Phobius"/>
    </source>
</evidence>
<gene>
    <name evidence="8" type="ORF">FIV42_00910</name>
</gene>
<proteinExistence type="predicted"/>
<reference evidence="8 9" key="1">
    <citation type="submission" date="2019-06" db="EMBL/GenBank/DDBJ databases">
        <title>Persicimonas caeni gen. nov., sp. nov., a predatory bacterium isolated from solar saltern.</title>
        <authorList>
            <person name="Wang S."/>
        </authorList>
    </citation>
    <scope>NUCLEOTIDE SEQUENCE [LARGE SCALE GENOMIC DNA]</scope>
    <source>
        <strain evidence="8 9">YN101</strain>
    </source>
</reference>
<evidence type="ECO:0000256" key="5">
    <source>
        <dbReference type="ARBA" id="ARBA00023136"/>
    </source>
</evidence>
<feature type="transmembrane region" description="Helical" evidence="7">
    <location>
        <begin position="119"/>
        <end position="136"/>
    </location>
</feature>
<dbReference type="AlphaFoldDB" id="A0A4Y6PLZ0"/>
<comment type="subcellular location">
    <subcellularLocation>
        <location evidence="1">Cell membrane</location>
        <topology evidence="1">Multi-pass membrane protein</topology>
    </subcellularLocation>
</comment>
<feature type="transmembrane region" description="Helical" evidence="7">
    <location>
        <begin position="148"/>
        <end position="169"/>
    </location>
</feature>
<evidence type="ECO:0000256" key="3">
    <source>
        <dbReference type="ARBA" id="ARBA00022692"/>
    </source>
</evidence>
<dbReference type="InterPro" id="IPR050367">
    <property type="entry name" value="APC_superfamily"/>
</dbReference>
<keyword evidence="2" id="KW-1003">Cell membrane</keyword>
<feature type="region of interest" description="Disordered" evidence="6">
    <location>
        <begin position="608"/>
        <end position="634"/>
    </location>
</feature>
<feature type="transmembrane region" description="Helical" evidence="7">
    <location>
        <begin position="331"/>
        <end position="352"/>
    </location>
</feature>
<dbReference type="GO" id="GO:0022857">
    <property type="term" value="F:transmembrane transporter activity"/>
    <property type="evidence" value="ECO:0007669"/>
    <property type="project" value="InterPro"/>
</dbReference>
<evidence type="ECO:0000256" key="6">
    <source>
        <dbReference type="SAM" id="MobiDB-lite"/>
    </source>
</evidence>
<feature type="transmembrane region" description="Helical" evidence="7">
    <location>
        <begin position="358"/>
        <end position="377"/>
    </location>
</feature>
<accession>A0A5B8XY03</accession>
<dbReference type="EMBL" id="CP041186">
    <property type="protein sequence ID" value="QDG49344.1"/>
    <property type="molecule type" value="Genomic_DNA"/>
</dbReference>
<sequence>MAKLKKNLKLFDVYAISTGAMFSSGLFLLPGIAAAQTGSSIVLAYLLAGVLILPAMLSIAELSTAMPRSGGSYFIVDRAMGPLIGMIGGLGTWIALVLKSAFALIGMGAYLGIFFDVPIVPLAVALTVGFGVLNLVGAKESSGLQNFLVSVLLILLGVFVAQGLATLFFDPTATASAAGAADAGGESREFLTDGIGGLMATVGMVFVSYAGLTKVTSVAEEVENPDRNIPLAMILSLATATTLYCVGVYVMNAVLDPEVFYTDLTPVATAAEAFNSWLPGDIGVMMMVVAAIAAFASTGNAGVMSASRYPFAMARDKLMPPAFGEISAKGIPVWAVIGTVVTMIVCLVTLDIAAVAKLASAFQLILFALICVAVIVMRESKLEFYRPGFRSPLYPWVQIAGVLISGWLIWKMGWLAVGFSLALVVLAVVAYKLYAADKVSRRGAIRHVWARLGRTRHHELGHELRRVASYEGLRDEDAFKRLFDEAIELDLAGPMSFEEMLVHASDLLANDVDVDTWDLMECFLEQNRIGMMPIEDQGAVPHHLYHGLDAHKMLIVRVDGGVSLELDEATTHVAYAGRISTFVFVLSPDDNPAQHYRFVSEIANRLHGQEPFDPKRPPVYISSDNSPPRSTARL</sequence>
<dbReference type="PANTHER" id="PTHR42770">
    <property type="entry name" value="AMINO ACID TRANSPORTER-RELATED"/>
    <property type="match status" value="1"/>
</dbReference>
<dbReference type="GO" id="GO:0005886">
    <property type="term" value="C:plasma membrane"/>
    <property type="evidence" value="ECO:0007669"/>
    <property type="project" value="UniProtKB-SubCell"/>
</dbReference>
<name>A0A4Y6PLZ0_PERCE</name>
<dbReference type="SUPFAM" id="SSF55804">
    <property type="entry name" value="Phoshotransferase/anion transport protein"/>
    <property type="match status" value="1"/>
</dbReference>
<feature type="transmembrane region" description="Helical" evidence="7">
    <location>
        <begin position="416"/>
        <end position="434"/>
    </location>
</feature>
<feature type="transmembrane region" description="Helical" evidence="7">
    <location>
        <begin position="233"/>
        <end position="255"/>
    </location>
</feature>